<evidence type="ECO:0000313" key="2">
    <source>
        <dbReference type="Proteomes" id="UP001231649"/>
    </source>
</evidence>
<keyword evidence="2" id="KW-1185">Reference proteome</keyword>
<protein>
    <submittedName>
        <fullName evidence="1">Uncharacterized protein</fullName>
    </submittedName>
</protein>
<name>A0ACC2QPE4_9NEOP</name>
<organism evidence="1 2">
    <name type="scientific">Mythimna loreyi</name>
    <dbReference type="NCBI Taxonomy" id="667449"/>
    <lineage>
        <taxon>Eukaryota</taxon>
        <taxon>Metazoa</taxon>
        <taxon>Ecdysozoa</taxon>
        <taxon>Arthropoda</taxon>
        <taxon>Hexapoda</taxon>
        <taxon>Insecta</taxon>
        <taxon>Pterygota</taxon>
        <taxon>Neoptera</taxon>
        <taxon>Endopterygota</taxon>
        <taxon>Lepidoptera</taxon>
        <taxon>Glossata</taxon>
        <taxon>Ditrysia</taxon>
        <taxon>Noctuoidea</taxon>
        <taxon>Noctuidae</taxon>
        <taxon>Noctuinae</taxon>
        <taxon>Hadenini</taxon>
        <taxon>Mythimna</taxon>
    </lineage>
</organism>
<evidence type="ECO:0000313" key="1">
    <source>
        <dbReference type="EMBL" id="KAJ8720682.1"/>
    </source>
</evidence>
<gene>
    <name evidence="1" type="ORF">PYW08_006147</name>
</gene>
<proteinExistence type="predicted"/>
<accession>A0ACC2QPE4</accession>
<comment type="caution">
    <text evidence="1">The sequence shown here is derived from an EMBL/GenBank/DDBJ whole genome shotgun (WGS) entry which is preliminary data.</text>
</comment>
<sequence length="261" mass="30825">MPPTKRRGETQLTCEEANKSRLVTLCRWVVETINGRFKRDFKIFRYRVFNRALPSTMTDYKIAAALINAFQEPYEDSQQFVDIINRNMHKPNLLADYVIEHNLNRHRAAFVRLEKNDQTLEDFPRLSQEELILFAVGTYHCKIARTYCSEHIKQTGVYEIEVYRHPVLVTINGESGVLIRCRIQSRHVRNRTYYTYILYRRKTGINAISEHYCSCIHGKRTLGSCAHIMSVLYYMGWARYQDDFNHPGYTLEDVIIDLENQ</sequence>
<dbReference type="Proteomes" id="UP001231649">
    <property type="component" value="Chromosome 19"/>
</dbReference>
<reference evidence="1" key="1">
    <citation type="submission" date="2023-03" db="EMBL/GenBank/DDBJ databases">
        <title>Chromosome-level genomes of two armyworms, Mythimna separata and Mythimna loreyi, provide insights into the biosynthesis and reception of sex pheromones.</title>
        <authorList>
            <person name="Zhao H."/>
        </authorList>
    </citation>
    <scope>NUCLEOTIDE SEQUENCE</scope>
    <source>
        <strain evidence="1">BeijingLab</strain>
    </source>
</reference>
<dbReference type="EMBL" id="CM056795">
    <property type="protein sequence ID" value="KAJ8720682.1"/>
    <property type="molecule type" value="Genomic_DNA"/>
</dbReference>